<dbReference type="InterPro" id="IPR005467">
    <property type="entry name" value="His_kinase_dom"/>
</dbReference>
<feature type="domain" description="PAC" evidence="8">
    <location>
        <begin position="351"/>
        <end position="402"/>
    </location>
</feature>
<accession>A0AA42CNR1</accession>
<dbReference type="EMBL" id="JAMOIM010000090">
    <property type="protein sequence ID" value="MCW6513066.1"/>
    <property type="molecule type" value="Genomic_DNA"/>
</dbReference>
<dbReference type="Proteomes" id="UP001165667">
    <property type="component" value="Unassembled WGS sequence"/>
</dbReference>
<dbReference type="Pfam" id="PF00512">
    <property type="entry name" value="HisKA"/>
    <property type="match status" value="1"/>
</dbReference>
<dbReference type="InterPro" id="IPR036097">
    <property type="entry name" value="HisK_dim/P_sf"/>
</dbReference>
<dbReference type="PROSITE" id="PS50113">
    <property type="entry name" value="PAC"/>
    <property type="match status" value="2"/>
</dbReference>
<dbReference type="Gene3D" id="3.30.565.10">
    <property type="entry name" value="Histidine kinase-like ATPase, C-terminal domain"/>
    <property type="match status" value="1"/>
</dbReference>
<evidence type="ECO:0000256" key="3">
    <source>
        <dbReference type="ARBA" id="ARBA00022553"/>
    </source>
</evidence>
<dbReference type="InterPro" id="IPR036890">
    <property type="entry name" value="HATPase_C_sf"/>
</dbReference>
<keyword evidence="3" id="KW-0597">Phosphoprotein</keyword>
<evidence type="ECO:0000313" key="9">
    <source>
        <dbReference type="EMBL" id="MCW6513066.1"/>
    </source>
</evidence>
<dbReference type="SMART" id="SM00388">
    <property type="entry name" value="HisKA"/>
    <property type="match status" value="1"/>
</dbReference>
<evidence type="ECO:0000256" key="5">
    <source>
        <dbReference type="ARBA" id="ARBA00022777"/>
    </source>
</evidence>
<dbReference type="AlphaFoldDB" id="A0AA42CNR1"/>
<dbReference type="GO" id="GO:0000155">
    <property type="term" value="F:phosphorelay sensor kinase activity"/>
    <property type="evidence" value="ECO:0007669"/>
    <property type="project" value="InterPro"/>
</dbReference>
<dbReference type="InterPro" id="IPR000014">
    <property type="entry name" value="PAS"/>
</dbReference>
<dbReference type="Pfam" id="PF08448">
    <property type="entry name" value="PAS_4"/>
    <property type="match status" value="1"/>
</dbReference>
<protein>
    <recommendedName>
        <fullName evidence="2">histidine kinase</fullName>
        <ecNumber evidence="2">2.7.13.3</ecNumber>
    </recommendedName>
</protein>
<evidence type="ECO:0000259" key="6">
    <source>
        <dbReference type="PROSITE" id="PS50109"/>
    </source>
</evidence>
<evidence type="ECO:0000259" key="7">
    <source>
        <dbReference type="PROSITE" id="PS50112"/>
    </source>
</evidence>
<dbReference type="InterPro" id="IPR035965">
    <property type="entry name" value="PAS-like_dom_sf"/>
</dbReference>
<dbReference type="SUPFAM" id="SSF55785">
    <property type="entry name" value="PYP-like sensor domain (PAS domain)"/>
    <property type="match status" value="5"/>
</dbReference>
<reference evidence="9" key="1">
    <citation type="submission" date="2022-05" db="EMBL/GenBank/DDBJ databases">
        <authorList>
            <person name="Pankratov T."/>
        </authorList>
    </citation>
    <scope>NUCLEOTIDE SEQUENCE</scope>
    <source>
        <strain evidence="9">BP6-180914</strain>
    </source>
</reference>
<dbReference type="PROSITE" id="PS50109">
    <property type="entry name" value="HIS_KIN"/>
    <property type="match status" value="1"/>
</dbReference>
<dbReference type="EC" id="2.7.13.3" evidence="2"/>
<dbReference type="Pfam" id="PF08447">
    <property type="entry name" value="PAS_3"/>
    <property type="match status" value="2"/>
</dbReference>
<evidence type="ECO:0000256" key="1">
    <source>
        <dbReference type="ARBA" id="ARBA00000085"/>
    </source>
</evidence>
<dbReference type="SUPFAM" id="SSF47384">
    <property type="entry name" value="Homodimeric domain of signal transducing histidine kinase"/>
    <property type="match status" value="1"/>
</dbReference>
<dbReference type="SMART" id="SM00091">
    <property type="entry name" value="PAS"/>
    <property type="match status" value="3"/>
</dbReference>
<evidence type="ECO:0000313" key="10">
    <source>
        <dbReference type="Proteomes" id="UP001165667"/>
    </source>
</evidence>
<dbReference type="SUPFAM" id="SSF55874">
    <property type="entry name" value="ATPase domain of HSP90 chaperone/DNA topoisomerase II/histidine kinase"/>
    <property type="match status" value="1"/>
</dbReference>
<dbReference type="InterPro" id="IPR013656">
    <property type="entry name" value="PAS_4"/>
</dbReference>
<dbReference type="PANTHER" id="PTHR43304">
    <property type="entry name" value="PHYTOCHROME-LIKE PROTEIN CPH1"/>
    <property type="match status" value="1"/>
</dbReference>
<feature type="domain" description="Histidine kinase" evidence="6">
    <location>
        <begin position="677"/>
        <end position="841"/>
    </location>
</feature>
<evidence type="ECO:0000259" key="8">
    <source>
        <dbReference type="PROSITE" id="PS50113"/>
    </source>
</evidence>
<dbReference type="CDD" id="cd00082">
    <property type="entry name" value="HisKA"/>
    <property type="match status" value="1"/>
</dbReference>
<keyword evidence="5" id="KW-0418">Kinase</keyword>
<dbReference type="CDD" id="cd00130">
    <property type="entry name" value="PAS"/>
    <property type="match status" value="3"/>
</dbReference>
<dbReference type="NCBIfam" id="TIGR00229">
    <property type="entry name" value="sensory_box"/>
    <property type="match status" value="3"/>
</dbReference>
<organism evidence="9 10">
    <name type="scientific">Lichenifustis flavocetrariae</name>
    <dbReference type="NCBI Taxonomy" id="2949735"/>
    <lineage>
        <taxon>Bacteria</taxon>
        <taxon>Pseudomonadati</taxon>
        <taxon>Pseudomonadota</taxon>
        <taxon>Alphaproteobacteria</taxon>
        <taxon>Hyphomicrobiales</taxon>
        <taxon>Lichenihabitantaceae</taxon>
        <taxon>Lichenifustis</taxon>
    </lineage>
</organism>
<feature type="domain" description="PAS" evidence="7">
    <location>
        <begin position="530"/>
        <end position="600"/>
    </location>
</feature>
<dbReference type="Pfam" id="PF13426">
    <property type="entry name" value="PAS_9"/>
    <property type="match status" value="1"/>
</dbReference>
<dbReference type="Pfam" id="PF12860">
    <property type="entry name" value="PAS_7"/>
    <property type="match status" value="1"/>
</dbReference>
<dbReference type="PROSITE" id="PS50112">
    <property type="entry name" value="PAS"/>
    <property type="match status" value="1"/>
</dbReference>
<dbReference type="InterPro" id="IPR000700">
    <property type="entry name" value="PAS-assoc_C"/>
</dbReference>
<dbReference type="RefSeq" id="WP_282589441.1">
    <property type="nucleotide sequence ID" value="NZ_JAMOIM010000090.1"/>
</dbReference>
<dbReference type="InterPro" id="IPR013655">
    <property type="entry name" value="PAS_fold_3"/>
</dbReference>
<dbReference type="SMART" id="SM00086">
    <property type="entry name" value="PAC"/>
    <property type="match status" value="4"/>
</dbReference>
<feature type="domain" description="PAC" evidence="8">
    <location>
        <begin position="224"/>
        <end position="276"/>
    </location>
</feature>
<evidence type="ECO:0000256" key="2">
    <source>
        <dbReference type="ARBA" id="ARBA00012438"/>
    </source>
</evidence>
<evidence type="ECO:0000256" key="4">
    <source>
        <dbReference type="ARBA" id="ARBA00022679"/>
    </source>
</evidence>
<comment type="catalytic activity">
    <reaction evidence="1">
        <text>ATP + protein L-histidine = ADP + protein N-phospho-L-histidine.</text>
        <dbReference type="EC" id="2.7.13.3"/>
    </reaction>
</comment>
<dbReference type="PANTHER" id="PTHR43304:SF1">
    <property type="entry name" value="PAC DOMAIN-CONTAINING PROTEIN"/>
    <property type="match status" value="1"/>
</dbReference>
<dbReference type="Gene3D" id="2.10.70.100">
    <property type="match status" value="1"/>
</dbReference>
<sequence length="841" mass="93779">MFGLKNIITKSNCSGPAIFDAIPGLIAYWNSSLRCEFANKQYLDWFGKYPHEIIGMSLYDVIGEDLFHLNKPYIQGALRGETQHFERTITKIDGQVRQTMASYIPDIVDGNVAGFVVQVTDVTVLKETEAALRTEITKRERKNELLRKSRVALHKAQSLGQIGSWEWDAVEDIVVWSDELYRILGCDPAGVPPSFADHPKLYVPESWSLLQQAVERALNTGEPYVLELQFIQLDGERGWLEGRGEAITDENGKIIALHGTALDITRRKTVELELWKTRQFLERSGAVAGVGGWELDLLTKEITWSDQTCRLHDVEPGHRPTLGEAIGYYTAPSRPIIEKAVQDCTESGLSWDLELEVRSATGRTFWANTTGVAVFEGGKAVRLIGAFQDVSIVREAKRQLTEKSINLEATLDNIQQGLIKIGPDRTIQLVNHRAAELLDIPLEFLDGPRLQFDDVLAYIDHHGEFVQGVPGLGEGEQDKGQLLTVGTLEIVRSNGKVIEVVTSPVADGSVVVTYTDITARRRAETAVQSSEVRYRMLAESTSDIITQLDLHLVRRYVSPASRAMLGYDPEDMIGSHVDDFVHPDDAGAVHTMMEMLGAGAVPGDTATMTMRMRHKADHWIWLEASVSLDRDPDTGTPRSLISALRDVTERQRTARHLDKAKTIAEHAARLKAEFVANMSHELRTPLTGILGIHDILRNDPSLGQRQKHYIELARDSGRSLLTIVNDVLDFSKIEAGQLSIEKIPFDVDKEIEACCQLGREEANKKSLQIGLELETSAVSLIGDPGRLRQVVLNLLTNGLKFTEKGRVDVRARYCSEHACLRVEVSDTGIVITQAIWRLVRR</sequence>
<keyword evidence="10" id="KW-1185">Reference proteome</keyword>
<dbReference type="InterPro" id="IPR001610">
    <property type="entry name" value="PAC"/>
</dbReference>
<comment type="caution">
    <text evidence="9">The sequence shown here is derived from an EMBL/GenBank/DDBJ whole genome shotgun (WGS) entry which is preliminary data.</text>
</comment>
<dbReference type="InterPro" id="IPR052162">
    <property type="entry name" value="Sensor_kinase/Photoreceptor"/>
</dbReference>
<dbReference type="Gene3D" id="1.10.287.130">
    <property type="match status" value="1"/>
</dbReference>
<proteinExistence type="predicted"/>
<dbReference type="InterPro" id="IPR003661">
    <property type="entry name" value="HisK_dim/P_dom"/>
</dbReference>
<name>A0AA42CNR1_9HYPH</name>
<dbReference type="InterPro" id="IPR003594">
    <property type="entry name" value="HATPase_dom"/>
</dbReference>
<dbReference type="Pfam" id="PF02518">
    <property type="entry name" value="HATPase_c"/>
    <property type="match status" value="1"/>
</dbReference>
<dbReference type="Gene3D" id="3.30.450.20">
    <property type="entry name" value="PAS domain"/>
    <property type="match status" value="5"/>
</dbReference>
<gene>
    <name evidence="9" type="ORF">M8523_35000</name>
</gene>
<keyword evidence="4" id="KW-0808">Transferase</keyword>